<dbReference type="SUPFAM" id="SSF82199">
    <property type="entry name" value="SET domain"/>
    <property type="match status" value="1"/>
</dbReference>
<keyword evidence="8" id="KW-0677">Repeat</keyword>
<dbReference type="PROSITE" id="PS50812">
    <property type="entry name" value="PWWP"/>
    <property type="match status" value="2"/>
</dbReference>
<dbReference type="FunFam" id="3.30.40.10:FF:001650">
    <property type="entry name" value="Histone-lysine N-methyltransferase"/>
    <property type="match status" value="1"/>
</dbReference>
<dbReference type="Pfam" id="PF00855">
    <property type="entry name" value="PWWP"/>
    <property type="match status" value="2"/>
</dbReference>
<dbReference type="VEuPathDB" id="VectorBase:AARA010201"/>
<keyword evidence="5" id="KW-0808">Transferase</keyword>
<dbReference type="PANTHER" id="PTHR22884">
    <property type="entry name" value="SET DOMAIN PROTEINS"/>
    <property type="match status" value="1"/>
</dbReference>
<feature type="region of interest" description="Disordered" evidence="12">
    <location>
        <begin position="471"/>
        <end position="490"/>
    </location>
</feature>
<proteinExistence type="predicted"/>
<reference evidence="13" key="1">
    <citation type="submission" date="2022-08" db="UniProtKB">
        <authorList>
            <consortium name="EnsemblMetazoa"/>
        </authorList>
    </citation>
    <scope>IDENTIFICATION</scope>
    <source>
        <strain evidence="13">Dongola</strain>
    </source>
</reference>
<keyword evidence="10" id="KW-0862">Zinc</keyword>
<evidence type="ECO:0000256" key="8">
    <source>
        <dbReference type="ARBA" id="ARBA00022737"/>
    </source>
</evidence>
<feature type="compositionally biased region" description="Basic and acidic residues" evidence="12">
    <location>
        <begin position="216"/>
        <end position="227"/>
    </location>
</feature>
<dbReference type="GO" id="GO:0008270">
    <property type="term" value="F:zinc ion binding"/>
    <property type="evidence" value="ECO:0007669"/>
    <property type="project" value="UniProtKB-KW"/>
</dbReference>
<dbReference type="PROSITE" id="PS50868">
    <property type="entry name" value="POST_SET"/>
    <property type="match status" value="1"/>
</dbReference>
<feature type="region of interest" description="Disordered" evidence="12">
    <location>
        <begin position="196"/>
        <end position="229"/>
    </location>
</feature>
<dbReference type="InterPro" id="IPR055197">
    <property type="entry name" value="PHDvar_NSD"/>
</dbReference>
<keyword evidence="14" id="KW-1185">Reference proteome</keyword>
<keyword evidence="11" id="KW-0539">Nucleus</keyword>
<organism evidence="13 14">
    <name type="scientific">Anopheles arabiensis</name>
    <name type="common">Mosquito</name>
    <dbReference type="NCBI Taxonomy" id="7173"/>
    <lineage>
        <taxon>Eukaryota</taxon>
        <taxon>Metazoa</taxon>
        <taxon>Ecdysozoa</taxon>
        <taxon>Arthropoda</taxon>
        <taxon>Hexapoda</taxon>
        <taxon>Insecta</taxon>
        <taxon>Pterygota</taxon>
        <taxon>Neoptera</taxon>
        <taxon>Endopterygota</taxon>
        <taxon>Diptera</taxon>
        <taxon>Nematocera</taxon>
        <taxon>Culicoidea</taxon>
        <taxon>Culicidae</taxon>
        <taxon>Anophelinae</taxon>
        <taxon>Anopheles</taxon>
    </lineage>
</organism>
<dbReference type="CDD" id="cd15565">
    <property type="entry name" value="PHD2_NSD"/>
    <property type="match status" value="1"/>
</dbReference>
<dbReference type="InterPro" id="IPR001965">
    <property type="entry name" value="Znf_PHD"/>
</dbReference>
<dbReference type="CDD" id="cd20144">
    <property type="entry name" value="PWWP_NSD_rpt1"/>
    <property type="match status" value="1"/>
</dbReference>
<dbReference type="PROSITE" id="PS51215">
    <property type="entry name" value="AWS"/>
    <property type="match status" value="1"/>
</dbReference>
<dbReference type="Pfam" id="PF00856">
    <property type="entry name" value="SET"/>
    <property type="match status" value="1"/>
</dbReference>
<dbReference type="VEuPathDB" id="VectorBase:AARA21_003632"/>
<evidence type="ECO:0000256" key="10">
    <source>
        <dbReference type="ARBA" id="ARBA00022833"/>
    </source>
</evidence>
<feature type="compositionally biased region" description="Polar residues" evidence="12">
    <location>
        <begin position="72"/>
        <end position="102"/>
    </location>
</feature>
<name>A0A182I9E1_ANOAR</name>
<dbReference type="InterPro" id="IPR003616">
    <property type="entry name" value="Post-SET_dom"/>
</dbReference>
<accession>A0A182I9E1</accession>
<dbReference type="InterPro" id="IPR046341">
    <property type="entry name" value="SET_dom_sf"/>
</dbReference>
<dbReference type="Pfam" id="PF17907">
    <property type="entry name" value="AWS"/>
    <property type="match status" value="1"/>
</dbReference>
<dbReference type="SUPFAM" id="SSF57903">
    <property type="entry name" value="FYVE/PHD zinc finger"/>
    <property type="match status" value="1"/>
</dbReference>
<dbReference type="Gene3D" id="3.30.40.10">
    <property type="entry name" value="Zinc/RING finger domain, C3HC4 (zinc finger)"/>
    <property type="match status" value="2"/>
</dbReference>
<dbReference type="InterPro" id="IPR013083">
    <property type="entry name" value="Znf_RING/FYVE/PHD"/>
</dbReference>
<dbReference type="PROSITE" id="PS50280">
    <property type="entry name" value="SET"/>
    <property type="match status" value="1"/>
</dbReference>
<keyword evidence="4" id="KW-0489">Methyltransferase</keyword>
<dbReference type="SMART" id="SM00570">
    <property type="entry name" value="AWS"/>
    <property type="match status" value="1"/>
</dbReference>
<evidence type="ECO:0000256" key="1">
    <source>
        <dbReference type="ARBA" id="ARBA00004123"/>
    </source>
</evidence>
<dbReference type="Pfam" id="PF22908">
    <property type="entry name" value="PHD_NSD"/>
    <property type="match status" value="1"/>
</dbReference>
<evidence type="ECO:0000256" key="9">
    <source>
        <dbReference type="ARBA" id="ARBA00022771"/>
    </source>
</evidence>
<evidence type="ECO:0000256" key="2">
    <source>
        <dbReference type="ARBA" id="ARBA00004286"/>
    </source>
</evidence>
<evidence type="ECO:0000256" key="5">
    <source>
        <dbReference type="ARBA" id="ARBA00022679"/>
    </source>
</evidence>
<evidence type="ECO:0000256" key="12">
    <source>
        <dbReference type="SAM" id="MobiDB-lite"/>
    </source>
</evidence>
<feature type="compositionally biased region" description="Basic residues" evidence="12">
    <location>
        <begin position="26"/>
        <end position="35"/>
    </location>
</feature>
<evidence type="ECO:0000256" key="6">
    <source>
        <dbReference type="ARBA" id="ARBA00022691"/>
    </source>
</evidence>
<dbReference type="InterPro" id="IPR000313">
    <property type="entry name" value="PWWP_dom"/>
</dbReference>
<feature type="region of interest" description="Disordered" evidence="12">
    <location>
        <begin position="18"/>
        <end position="136"/>
    </location>
</feature>
<keyword evidence="3" id="KW-0158">Chromosome</keyword>
<sequence length="1323" mass="149384">MPRNTRSREVVTPEMKLQGDATRKAVIQRHKSMKKNTKDTASDRNFTRLVLTSSGNNSKETKAQENLLETAAATNFETDLLSPTTTQKRVKSQESTPQSQKIAKQEPMSGGEMNESGKENAFSDQIRNHPTDENSNTVVRVPGRYLLKQLSSSLSPKMTEINIDTDRRVSRYGRHQKQKDNSDYVPVDLMKYVGSTPSKFKTKSETDDPNSVNKTLETKPHSSDELRTGSNDISLSLTVVPLPLIDGSIMKRPEEKQLLSMEEIKIVGMEEPYYTDKGSDNNCFMNNLLERKTSSDADSGKGSSVDLAIIYRAGNLYWAAQTRKSIHWPCIVHVDPETDQITRLYGDKFLEVHVSYFGDRGRRAWIKEHSILPFEGVDEYCTNAKNMEYGKLLKSALKSERWKNACSIAERYMTLALSERIASFDHEVKLELARHKVMRHRMAIEGRIKNGASQKMPALLPSDNSEVLEHWNKRDRSSSPESPEYELLPGVFPTKNNPIKKIKFSPSMQNCILNDNRSPLDRPLHSMDSEDNPPGSATKANGPKATTLGVSDVENLNSTEYDDILTFIRYYMFDGHTSYEVEKGLQLYVRGICNLKKRSNRGTERTVGRQRMHALRKSYEILGIEPSAEVSTSLKTRNAHPVIKKEPKTLEEKFIFELDKNYLMKGVPKGFVCYICNRPNNVTKCSKCTLHLHLVCLANDPEEVVKMQELVDQKKLCCEKCSTTSIVEKTCFICNDEIPEKSNEQIYRCVVGKCTQAYHISCLQLFPQVRQVSASTIICPYHTCHTCVASEPRSTASMVKTTLAHCLKCPTSYHPSGNCIPAGSVLLTTTQLICPKHTLEQIPLNVNWCFICGKGGNLICCETCPLACHPVCLQFTPPDEKYFCEGCESGRLPLYNEIVIAKMGSFRWWPALTLPPSEIPQNMLQLRHKPSDICVKFFNTHDMSWLNRKRMYLYQREDSESLDGSQSGSSMDKRYRSAMTEASKIFKILQTRKMLGPSASLSYSKAVPVYKKIKTNRYIPPLKPPSVNRQLDGVEDSVCRCQPSDDDPCGPTSACLNRAIMMECSSKTCPAKESCSNQRFTKRIYPALEVRFFSDKGFGLVALEDLKSGQFVIEYVGEVINSEEFDRRVMMMQAAKETNYYFLTVEPDLTIDAGPKGNVSRFINHSCEPNCETQKWTIGETRVIGLFAIKDINAGEELTFNYNLESLGNNKRVCLCGAGKCSGFIGEKYRPPNKKDIVISMKSERSLKNGKKKVKIRRTKTTLTQKTTTNLSETKDTNNQLNDNDVVMISAQEAVIVDLVDENASAYPLASVHIKQEKNDYNI</sequence>
<dbReference type="FunFam" id="2.30.30.140:FF:000099">
    <property type="entry name" value="Histone-lysine N-methyltransferase"/>
    <property type="match status" value="1"/>
</dbReference>
<feature type="region of interest" description="Disordered" evidence="12">
    <location>
        <begin position="513"/>
        <end position="546"/>
    </location>
</feature>
<feature type="compositionally biased region" description="Low complexity" evidence="12">
    <location>
        <begin position="479"/>
        <end position="489"/>
    </location>
</feature>
<evidence type="ECO:0000256" key="7">
    <source>
        <dbReference type="ARBA" id="ARBA00022723"/>
    </source>
</evidence>
<dbReference type="SMART" id="SM00249">
    <property type="entry name" value="PHD"/>
    <property type="match status" value="4"/>
</dbReference>
<dbReference type="Gene3D" id="2.170.270.10">
    <property type="entry name" value="SET domain"/>
    <property type="match status" value="1"/>
</dbReference>
<comment type="subcellular location">
    <subcellularLocation>
        <location evidence="2">Chromosome</location>
    </subcellularLocation>
    <subcellularLocation>
        <location evidence="1">Nucleus</location>
    </subcellularLocation>
</comment>
<dbReference type="GO" id="GO:0005694">
    <property type="term" value="C:chromosome"/>
    <property type="evidence" value="ECO:0007669"/>
    <property type="project" value="UniProtKB-SubCell"/>
</dbReference>
<dbReference type="VEuPathDB" id="VectorBase:AARA21_012693"/>
<dbReference type="InterPro" id="IPR011011">
    <property type="entry name" value="Znf_FYVE_PHD"/>
</dbReference>
<dbReference type="InterPro" id="IPR050777">
    <property type="entry name" value="SET2_Histone-Lys_MeTrsfase"/>
</dbReference>
<keyword evidence="9" id="KW-0863">Zinc-finger</keyword>
<keyword evidence="6" id="KW-0949">S-adenosyl-L-methionine</keyword>
<dbReference type="CDD" id="cd15567">
    <property type="entry name" value="PHD4_NSD"/>
    <property type="match status" value="1"/>
</dbReference>
<evidence type="ECO:0000313" key="13">
    <source>
        <dbReference type="EnsemblMetazoa" id="AARA010201-PA"/>
    </source>
</evidence>
<feature type="compositionally biased region" description="Basic and acidic residues" evidence="12">
    <location>
        <begin position="36"/>
        <end position="46"/>
    </location>
</feature>
<dbReference type="FunFam" id="2.170.270.10:FF:000057">
    <property type="entry name" value="Histone-lysine N-methyltransferase"/>
    <property type="match status" value="1"/>
</dbReference>
<dbReference type="CDD" id="cd15566">
    <property type="entry name" value="PHD3_NSD"/>
    <property type="match status" value="1"/>
</dbReference>
<evidence type="ECO:0000256" key="3">
    <source>
        <dbReference type="ARBA" id="ARBA00022454"/>
    </source>
</evidence>
<dbReference type="InterPro" id="IPR006560">
    <property type="entry name" value="AWS_dom"/>
</dbReference>
<keyword evidence="7" id="KW-0479">Metal-binding</keyword>
<feature type="compositionally biased region" description="Basic and acidic residues" evidence="12">
    <location>
        <begin position="518"/>
        <end position="528"/>
    </location>
</feature>
<protein>
    <submittedName>
        <fullName evidence="13">Histone-lysine N-methyltransferase</fullName>
    </submittedName>
</protein>
<dbReference type="GO" id="GO:0140938">
    <property type="term" value="F:histone H3 methyltransferase activity"/>
    <property type="evidence" value="ECO:0007669"/>
    <property type="project" value="UniProtKB-ARBA"/>
</dbReference>
<dbReference type="EnsemblMetazoa" id="AARA010201-RA">
    <property type="protein sequence ID" value="AARA010201-PA"/>
    <property type="gene ID" value="AARA010201"/>
</dbReference>
<dbReference type="CDD" id="cd05838">
    <property type="entry name" value="PWWP_NSD_rpt2"/>
    <property type="match status" value="1"/>
</dbReference>
<evidence type="ECO:0000256" key="4">
    <source>
        <dbReference type="ARBA" id="ARBA00022603"/>
    </source>
</evidence>
<dbReference type="Pfam" id="PF23004">
    <property type="entry name" value="PHDvar_NSD"/>
    <property type="match status" value="1"/>
</dbReference>
<dbReference type="Gene3D" id="2.30.30.140">
    <property type="match status" value="2"/>
</dbReference>
<evidence type="ECO:0000256" key="11">
    <source>
        <dbReference type="ARBA" id="ARBA00023242"/>
    </source>
</evidence>
<dbReference type="GO" id="GO:0016279">
    <property type="term" value="F:protein-lysine N-methyltransferase activity"/>
    <property type="evidence" value="ECO:0007669"/>
    <property type="project" value="UniProtKB-ARBA"/>
</dbReference>
<dbReference type="InterPro" id="IPR001214">
    <property type="entry name" value="SET_dom"/>
</dbReference>
<dbReference type="GO" id="GO:0005634">
    <property type="term" value="C:nucleus"/>
    <property type="evidence" value="ECO:0007669"/>
    <property type="project" value="UniProtKB-SubCell"/>
</dbReference>
<dbReference type="SMART" id="SM00293">
    <property type="entry name" value="PWWP"/>
    <property type="match status" value="1"/>
</dbReference>
<evidence type="ECO:0000313" key="14">
    <source>
        <dbReference type="Proteomes" id="UP000075840"/>
    </source>
</evidence>
<dbReference type="Proteomes" id="UP000075840">
    <property type="component" value="Unassembled WGS sequence"/>
</dbReference>
<dbReference type="InterPro" id="IPR055198">
    <property type="entry name" value="NSD_PHD"/>
</dbReference>
<dbReference type="GO" id="GO:0032259">
    <property type="term" value="P:methylation"/>
    <property type="evidence" value="ECO:0007669"/>
    <property type="project" value="UniProtKB-KW"/>
</dbReference>
<dbReference type="VEuPathDB" id="VectorBase:AARA21_015023"/>
<dbReference type="SUPFAM" id="SSF63748">
    <property type="entry name" value="Tudor/PWWP/MBT"/>
    <property type="match status" value="2"/>
</dbReference>
<dbReference type="SMART" id="SM00317">
    <property type="entry name" value="SET"/>
    <property type="match status" value="1"/>
</dbReference>
<dbReference type="EMBL" id="APCN01008266">
    <property type="status" value="NOT_ANNOTATED_CDS"/>
    <property type="molecule type" value="Genomic_DNA"/>
</dbReference>